<evidence type="ECO:0000313" key="11">
    <source>
        <dbReference type="Proteomes" id="UP000189059"/>
    </source>
</evidence>
<evidence type="ECO:0000256" key="3">
    <source>
        <dbReference type="ARBA" id="ARBA00022679"/>
    </source>
</evidence>
<dbReference type="InterPro" id="IPR050445">
    <property type="entry name" value="Bact_polysacc_biosynth/exp"/>
</dbReference>
<dbReference type="Pfam" id="PF13614">
    <property type="entry name" value="AAA_31"/>
    <property type="match status" value="1"/>
</dbReference>
<organism evidence="10 11">
    <name type="scientific">Paenibacillus ihbetae</name>
    <dbReference type="NCBI Taxonomy" id="1870820"/>
    <lineage>
        <taxon>Bacteria</taxon>
        <taxon>Bacillati</taxon>
        <taxon>Bacillota</taxon>
        <taxon>Bacilli</taxon>
        <taxon>Bacillales</taxon>
        <taxon>Paenibacillaceae</taxon>
        <taxon>Paenibacillus</taxon>
    </lineage>
</organism>
<dbReference type="CDD" id="cd05387">
    <property type="entry name" value="BY-kinase"/>
    <property type="match status" value="1"/>
</dbReference>
<dbReference type="NCBIfam" id="TIGR01007">
    <property type="entry name" value="eps_fam"/>
    <property type="match status" value="1"/>
</dbReference>
<dbReference type="InterPro" id="IPR025669">
    <property type="entry name" value="AAA_dom"/>
</dbReference>
<evidence type="ECO:0000256" key="1">
    <source>
        <dbReference type="ARBA" id="ARBA00007316"/>
    </source>
</evidence>
<evidence type="ECO:0000256" key="4">
    <source>
        <dbReference type="ARBA" id="ARBA00022741"/>
    </source>
</evidence>
<comment type="similarity">
    <text evidence="1">Belongs to the CpsD/CapB family.</text>
</comment>
<dbReference type="InterPro" id="IPR005702">
    <property type="entry name" value="Wzc-like_C"/>
</dbReference>
<reference evidence="10 11" key="1">
    <citation type="submission" date="2016-12" db="EMBL/GenBank/DDBJ databases">
        <title>Genome sequencing and description of Paenibacillus sp. nov. from high altitude lake in the Indian Trans- Himalayas.</title>
        <authorList>
            <person name="Kiran S."/>
            <person name="Swarnkar M.K."/>
            <person name="Rana A."/>
            <person name="Tewari R."/>
            <person name="Gulati A."/>
        </authorList>
    </citation>
    <scope>NUCLEOTIDE SEQUENCE [LARGE SCALE GENOMIC DNA]</scope>
    <source>
        <strain evidence="10 11">IHBB 9951</strain>
    </source>
</reference>
<dbReference type="PANTHER" id="PTHR32309:SF13">
    <property type="entry name" value="FERRIC ENTEROBACTIN TRANSPORT PROTEIN FEPE"/>
    <property type="match status" value="1"/>
</dbReference>
<keyword evidence="6" id="KW-0067">ATP-binding</keyword>
<feature type="domain" description="AAA" evidence="9">
    <location>
        <begin position="43"/>
        <end position="179"/>
    </location>
</feature>
<dbReference type="Gene3D" id="3.40.50.300">
    <property type="entry name" value="P-loop containing nucleotide triphosphate hydrolases"/>
    <property type="match status" value="1"/>
</dbReference>
<evidence type="ECO:0000256" key="6">
    <source>
        <dbReference type="ARBA" id="ARBA00022840"/>
    </source>
</evidence>
<evidence type="ECO:0000256" key="5">
    <source>
        <dbReference type="ARBA" id="ARBA00022777"/>
    </source>
</evidence>
<keyword evidence="5" id="KW-0418">Kinase</keyword>
<gene>
    <name evidence="10" type="ORF">BBD40_27200</name>
</gene>
<proteinExistence type="inferred from homology"/>
<dbReference type="EMBL" id="MRVI01000002">
    <property type="protein sequence ID" value="OOC59312.1"/>
    <property type="molecule type" value="Genomic_DNA"/>
</dbReference>
<keyword evidence="7" id="KW-0829">Tyrosine-protein kinase</keyword>
<evidence type="ECO:0000256" key="2">
    <source>
        <dbReference type="ARBA" id="ARBA00011903"/>
    </source>
</evidence>
<name>A0ABX3JR48_9BACL</name>
<sequence length="213" mass="23594">MRRSTNEPSLIVSMNPNSPRTEVYRLLRTRIQFSSKDHELKTFMVTSSQAGEGKTTTVSNLAVIYAQEGKKVLLMDANMRKPSLHRIFSHLNHQGLSTLLTGQTSLKDSIQETSIGHLHLLPAGPVPSNPSELIDSTAMWELLEELEREYDVILIDTPAILDVSDSVIFSALCDGVIMVAAMGKAKKDHLRKAKEQLNHVNARILGVVLNRVG</sequence>
<accession>A0ABX3JR48</accession>
<comment type="catalytic activity">
    <reaction evidence="8">
        <text>L-tyrosyl-[protein] + ATP = O-phospho-L-tyrosyl-[protein] + ADP + H(+)</text>
        <dbReference type="Rhea" id="RHEA:10596"/>
        <dbReference type="Rhea" id="RHEA-COMP:10136"/>
        <dbReference type="Rhea" id="RHEA-COMP:20101"/>
        <dbReference type="ChEBI" id="CHEBI:15378"/>
        <dbReference type="ChEBI" id="CHEBI:30616"/>
        <dbReference type="ChEBI" id="CHEBI:46858"/>
        <dbReference type="ChEBI" id="CHEBI:61978"/>
        <dbReference type="ChEBI" id="CHEBI:456216"/>
        <dbReference type="EC" id="2.7.10.2"/>
    </reaction>
</comment>
<dbReference type="InterPro" id="IPR027417">
    <property type="entry name" value="P-loop_NTPase"/>
</dbReference>
<keyword evidence="4" id="KW-0547">Nucleotide-binding</keyword>
<evidence type="ECO:0000256" key="7">
    <source>
        <dbReference type="ARBA" id="ARBA00023137"/>
    </source>
</evidence>
<dbReference type="PANTHER" id="PTHR32309">
    <property type="entry name" value="TYROSINE-PROTEIN KINASE"/>
    <property type="match status" value="1"/>
</dbReference>
<dbReference type="Proteomes" id="UP000189059">
    <property type="component" value="Unassembled WGS sequence"/>
</dbReference>
<keyword evidence="3" id="KW-0808">Transferase</keyword>
<evidence type="ECO:0000259" key="9">
    <source>
        <dbReference type="Pfam" id="PF13614"/>
    </source>
</evidence>
<keyword evidence="11" id="KW-1185">Reference proteome</keyword>
<protein>
    <recommendedName>
        <fullName evidence="2">non-specific protein-tyrosine kinase</fullName>
        <ecNumber evidence="2">2.7.10.2</ecNumber>
    </recommendedName>
</protein>
<dbReference type="SUPFAM" id="SSF52540">
    <property type="entry name" value="P-loop containing nucleoside triphosphate hydrolases"/>
    <property type="match status" value="1"/>
</dbReference>
<dbReference type="RefSeq" id="WP_077570370.1">
    <property type="nucleotide sequence ID" value="NZ_MRVI01000002.1"/>
</dbReference>
<dbReference type="EC" id="2.7.10.2" evidence="2"/>
<evidence type="ECO:0000313" key="10">
    <source>
        <dbReference type="EMBL" id="OOC59312.1"/>
    </source>
</evidence>
<comment type="caution">
    <text evidence="10">The sequence shown here is derived from an EMBL/GenBank/DDBJ whole genome shotgun (WGS) entry which is preliminary data.</text>
</comment>
<evidence type="ECO:0000256" key="8">
    <source>
        <dbReference type="ARBA" id="ARBA00051245"/>
    </source>
</evidence>